<comment type="caution">
    <text evidence="1">The sequence shown here is derived from an EMBL/GenBank/DDBJ whole genome shotgun (WGS) entry which is preliminary data.</text>
</comment>
<evidence type="ECO:0000313" key="1">
    <source>
        <dbReference type="EMBL" id="KAL3316024.1"/>
    </source>
</evidence>
<proteinExistence type="predicted"/>
<dbReference type="Proteomes" id="UP001626550">
    <property type="component" value="Unassembled WGS sequence"/>
</dbReference>
<sequence>APENIFPVRLANLLTESQELRYREDMPSPMLSESEIFNPTPDCLFACAVIEPRFHEDFVVPLDANIYYPMSLHDQEDNQLPCDLSLFPESVANSMLHEDPESIFPFSVSSSC</sequence>
<protein>
    <submittedName>
        <fullName evidence="1">Uncharacterized protein</fullName>
    </submittedName>
</protein>
<feature type="non-terminal residue" evidence="1">
    <location>
        <position position="1"/>
    </location>
</feature>
<accession>A0ABD2Q912</accession>
<gene>
    <name evidence="1" type="ORF">Ciccas_005338</name>
</gene>
<dbReference type="AlphaFoldDB" id="A0ABD2Q912"/>
<dbReference type="EMBL" id="JBJKFK010000618">
    <property type="protein sequence ID" value="KAL3316024.1"/>
    <property type="molecule type" value="Genomic_DNA"/>
</dbReference>
<organism evidence="1 2">
    <name type="scientific">Cichlidogyrus casuarinus</name>
    <dbReference type="NCBI Taxonomy" id="1844966"/>
    <lineage>
        <taxon>Eukaryota</taxon>
        <taxon>Metazoa</taxon>
        <taxon>Spiralia</taxon>
        <taxon>Lophotrochozoa</taxon>
        <taxon>Platyhelminthes</taxon>
        <taxon>Monogenea</taxon>
        <taxon>Monopisthocotylea</taxon>
        <taxon>Dactylogyridea</taxon>
        <taxon>Ancyrocephalidae</taxon>
        <taxon>Cichlidogyrus</taxon>
    </lineage>
</organism>
<name>A0ABD2Q912_9PLAT</name>
<reference evidence="1 2" key="1">
    <citation type="submission" date="2024-11" db="EMBL/GenBank/DDBJ databases">
        <title>Adaptive evolution of stress response genes in parasites aligns with host niche diversity.</title>
        <authorList>
            <person name="Hahn C."/>
            <person name="Resl P."/>
        </authorList>
    </citation>
    <scope>NUCLEOTIDE SEQUENCE [LARGE SCALE GENOMIC DNA]</scope>
    <source>
        <strain evidence="1">EGGRZ-B1_66</strain>
        <tissue evidence="1">Body</tissue>
    </source>
</reference>
<keyword evidence="2" id="KW-1185">Reference proteome</keyword>
<evidence type="ECO:0000313" key="2">
    <source>
        <dbReference type="Proteomes" id="UP001626550"/>
    </source>
</evidence>